<dbReference type="RefSeq" id="WP_342160141.1">
    <property type="nucleotide sequence ID" value="NZ_JBCDNA010000002.1"/>
</dbReference>
<gene>
    <name evidence="4" type="ORF">AABB81_09375</name>
</gene>
<name>A0ABU9L1X9_9FLAO</name>
<keyword evidence="2" id="KW-0472">Membrane</keyword>
<feature type="domain" description="2TM" evidence="3">
    <location>
        <begin position="11"/>
        <end position="91"/>
    </location>
</feature>
<evidence type="ECO:0000256" key="2">
    <source>
        <dbReference type="SAM" id="Phobius"/>
    </source>
</evidence>
<evidence type="ECO:0000259" key="3">
    <source>
        <dbReference type="Pfam" id="PF13239"/>
    </source>
</evidence>
<protein>
    <submittedName>
        <fullName evidence="4">2TM domain-containing protein</fullName>
    </submittedName>
</protein>
<dbReference type="InterPro" id="IPR025698">
    <property type="entry name" value="2TM_dom"/>
</dbReference>
<feature type="coiled-coil region" evidence="1">
    <location>
        <begin position="84"/>
        <end position="111"/>
    </location>
</feature>
<proteinExistence type="predicted"/>
<sequence length="118" mass="14512">MKPELDHAYYEKARKRTKQKKRLYFHFVLFLIGSVFFVLLNKVIKFHPELDWYVWATFAWLFLLILHFVNVFVMNRFFDKDWERIQTEKLLQKHKEKTEKLEKKLEKSGALESLEDNS</sequence>
<dbReference type="EMBL" id="JBCDNA010000002">
    <property type="protein sequence ID" value="MEL4456103.1"/>
    <property type="molecule type" value="Genomic_DNA"/>
</dbReference>
<keyword evidence="1" id="KW-0175">Coiled coil</keyword>
<dbReference type="Pfam" id="PF13239">
    <property type="entry name" value="2TM"/>
    <property type="match status" value="1"/>
</dbReference>
<organism evidence="4 5">
    <name type="scientific">Lutimonas vermicola</name>
    <dbReference type="NCBI Taxonomy" id="414288"/>
    <lineage>
        <taxon>Bacteria</taxon>
        <taxon>Pseudomonadati</taxon>
        <taxon>Bacteroidota</taxon>
        <taxon>Flavobacteriia</taxon>
        <taxon>Flavobacteriales</taxon>
        <taxon>Flavobacteriaceae</taxon>
        <taxon>Lutimonas</taxon>
    </lineage>
</organism>
<evidence type="ECO:0000313" key="5">
    <source>
        <dbReference type="Proteomes" id="UP001474120"/>
    </source>
</evidence>
<accession>A0ABU9L1X9</accession>
<reference evidence="4 5" key="1">
    <citation type="submission" date="2024-04" db="EMBL/GenBank/DDBJ databases">
        <title>whole genome sequencing of Lutimonas vermicola strain IMCC1616.</title>
        <authorList>
            <person name="Bae S.S."/>
        </authorList>
    </citation>
    <scope>NUCLEOTIDE SEQUENCE [LARGE SCALE GENOMIC DNA]</scope>
    <source>
        <strain evidence="4 5">IMCC1616</strain>
    </source>
</reference>
<keyword evidence="5" id="KW-1185">Reference proteome</keyword>
<keyword evidence="2" id="KW-0812">Transmembrane</keyword>
<feature type="transmembrane region" description="Helical" evidence="2">
    <location>
        <begin position="23"/>
        <end position="40"/>
    </location>
</feature>
<evidence type="ECO:0000256" key="1">
    <source>
        <dbReference type="SAM" id="Coils"/>
    </source>
</evidence>
<keyword evidence="2" id="KW-1133">Transmembrane helix</keyword>
<feature type="transmembrane region" description="Helical" evidence="2">
    <location>
        <begin position="52"/>
        <end position="74"/>
    </location>
</feature>
<comment type="caution">
    <text evidence="4">The sequence shown here is derived from an EMBL/GenBank/DDBJ whole genome shotgun (WGS) entry which is preliminary data.</text>
</comment>
<dbReference type="Proteomes" id="UP001474120">
    <property type="component" value="Unassembled WGS sequence"/>
</dbReference>
<evidence type="ECO:0000313" key="4">
    <source>
        <dbReference type="EMBL" id="MEL4456103.1"/>
    </source>
</evidence>